<dbReference type="CDD" id="cd00075">
    <property type="entry name" value="HATPase"/>
    <property type="match status" value="1"/>
</dbReference>
<dbReference type="SMART" id="SM00387">
    <property type="entry name" value="HATPase_c"/>
    <property type="match status" value="1"/>
</dbReference>
<feature type="region of interest" description="Disordered" evidence="9">
    <location>
        <begin position="1"/>
        <end position="20"/>
    </location>
</feature>
<feature type="domain" description="Histidine kinase" evidence="10">
    <location>
        <begin position="191"/>
        <end position="384"/>
    </location>
</feature>
<dbReference type="InterPro" id="IPR003661">
    <property type="entry name" value="HisK_dim/P_dom"/>
</dbReference>
<keyword evidence="7 11" id="KW-0418">Kinase</keyword>
<evidence type="ECO:0000313" key="12">
    <source>
        <dbReference type="Proteomes" id="UP000198856"/>
    </source>
</evidence>
<evidence type="ECO:0000256" key="1">
    <source>
        <dbReference type="ARBA" id="ARBA00000085"/>
    </source>
</evidence>
<dbReference type="PANTHER" id="PTHR44936">
    <property type="entry name" value="SENSOR PROTEIN CREC"/>
    <property type="match status" value="1"/>
</dbReference>
<keyword evidence="8" id="KW-0067">ATP-binding</keyword>
<protein>
    <recommendedName>
        <fullName evidence="3">histidine kinase</fullName>
        <ecNumber evidence="3">2.7.13.3</ecNumber>
    </recommendedName>
</protein>
<evidence type="ECO:0000256" key="7">
    <source>
        <dbReference type="ARBA" id="ARBA00022777"/>
    </source>
</evidence>
<dbReference type="Pfam" id="PF02518">
    <property type="entry name" value="HATPase_c"/>
    <property type="match status" value="1"/>
</dbReference>
<organism evidence="11 12">
    <name type="scientific">Halovenus aranensis</name>
    <dbReference type="NCBI Taxonomy" id="890420"/>
    <lineage>
        <taxon>Archaea</taxon>
        <taxon>Methanobacteriati</taxon>
        <taxon>Methanobacteriota</taxon>
        <taxon>Stenosarchaea group</taxon>
        <taxon>Halobacteria</taxon>
        <taxon>Halobacteriales</taxon>
        <taxon>Haloarculaceae</taxon>
        <taxon>Halovenus</taxon>
    </lineage>
</organism>
<dbReference type="InterPro" id="IPR050980">
    <property type="entry name" value="2C_sensor_his_kinase"/>
</dbReference>
<evidence type="ECO:0000259" key="10">
    <source>
        <dbReference type="PROSITE" id="PS50109"/>
    </source>
</evidence>
<dbReference type="GO" id="GO:0005886">
    <property type="term" value="C:plasma membrane"/>
    <property type="evidence" value="ECO:0007669"/>
    <property type="project" value="UniProtKB-SubCell"/>
</dbReference>
<dbReference type="Gene3D" id="3.30.565.10">
    <property type="entry name" value="Histidine kinase-like ATPase, C-terminal domain"/>
    <property type="match status" value="1"/>
</dbReference>
<name>A0A1G8SLI4_9EURY</name>
<comment type="subcellular location">
    <subcellularLocation>
        <location evidence="2">Cell membrane</location>
        <topology evidence="2">Multi-pass membrane protein</topology>
    </subcellularLocation>
</comment>
<evidence type="ECO:0000256" key="6">
    <source>
        <dbReference type="ARBA" id="ARBA00022741"/>
    </source>
</evidence>
<reference evidence="11 12" key="1">
    <citation type="submission" date="2016-10" db="EMBL/GenBank/DDBJ databases">
        <authorList>
            <person name="de Groot N.N."/>
        </authorList>
    </citation>
    <scope>NUCLEOTIDE SEQUENCE [LARGE SCALE GENOMIC DNA]</scope>
    <source>
        <strain evidence="11 12">IBRC-M10015</strain>
    </source>
</reference>
<keyword evidence="6" id="KW-0547">Nucleotide-binding</keyword>
<dbReference type="InterPro" id="IPR036097">
    <property type="entry name" value="HisK_dim/P_sf"/>
</dbReference>
<evidence type="ECO:0000313" key="11">
    <source>
        <dbReference type="EMBL" id="SDJ30023.1"/>
    </source>
</evidence>
<dbReference type="SUPFAM" id="SSF55781">
    <property type="entry name" value="GAF domain-like"/>
    <property type="match status" value="1"/>
</dbReference>
<dbReference type="OrthoDB" id="8127at2157"/>
<dbReference type="InterPro" id="IPR003594">
    <property type="entry name" value="HATPase_dom"/>
</dbReference>
<accession>A0A1G8SLI4</accession>
<dbReference type="EC" id="2.7.13.3" evidence="3"/>
<dbReference type="PROSITE" id="PS50109">
    <property type="entry name" value="HIS_KIN"/>
    <property type="match status" value="1"/>
</dbReference>
<gene>
    <name evidence="11" type="ORF">SAMN05216226_10230</name>
</gene>
<dbReference type="STRING" id="890420.SAMN05216226_10230"/>
<keyword evidence="12" id="KW-1185">Reference proteome</keyword>
<keyword evidence="4" id="KW-0472">Membrane</keyword>
<dbReference type="Proteomes" id="UP000198856">
    <property type="component" value="Unassembled WGS sequence"/>
</dbReference>
<dbReference type="RefSeq" id="WP_092698917.1">
    <property type="nucleotide sequence ID" value="NZ_FNFC01000002.1"/>
</dbReference>
<proteinExistence type="predicted"/>
<evidence type="ECO:0000256" key="8">
    <source>
        <dbReference type="ARBA" id="ARBA00022840"/>
    </source>
</evidence>
<dbReference type="CDD" id="cd00082">
    <property type="entry name" value="HisKA"/>
    <property type="match status" value="1"/>
</dbReference>
<sequence>MTDRESSQHGPTAGGHDEWPVWLCETVETVHAAVDDATTAPALGTTLPARLTATTPVEFAWIATVDEPAVRVRSAPAELPARLEATPEETLTARAESTGEVQRVVENPPTDVRLVAEHTGNDPGDIGAFVAVPLCSVDSCYGALHLWTPEWTGDPGPLASLGRTVGRRLRSFERAAQLTRERERLESLRTLVSHDLGNPVNIASGRVQLARTDEDTSHLDSVDSALEEIDALMERGVRLVEVGQQPVERERLSLAELARDSWSDVGQERGELVTTDAIFDGERERVRMLLNELVRNAFAHSDGEVTVEIGPLTDAQGFYVADDGPGIPSDEREYVIDTGYTTDADRDGIGLSIVTEIAGAHGWDVSLEPREPSGTRVEIIISRW</sequence>
<evidence type="ECO:0000256" key="5">
    <source>
        <dbReference type="ARBA" id="ARBA00022679"/>
    </source>
</evidence>
<keyword evidence="4" id="KW-1003">Cell membrane</keyword>
<dbReference type="GO" id="GO:0005524">
    <property type="term" value="F:ATP binding"/>
    <property type="evidence" value="ECO:0007669"/>
    <property type="project" value="UniProtKB-KW"/>
</dbReference>
<evidence type="ECO:0000256" key="4">
    <source>
        <dbReference type="ARBA" id="ARBA00022475"/>
    </source>
</evidence>
<comment type="catalytic activity">
    <reaction evidence="1">
        <text>ATP + protein L-histidine = ADP + protein N-phospho-L-histidine.</text>
        <dbReference type="EC" id="2.7.13.3"/>
    </reaction>
</comment>
<dbReference type="GO" id="GO:0000155">
    <property type="term" value="F:phosphorelay sensor kinase activity"/>
    <property type="evidence" value="ECO:0007669"/>
    <property type="project" value="InterPro"/>
</dbReference>
<dbReference type="InterPro" id="IPR036890">
    <property type="entry name" value="HATPase_C_sf"/>
</dbReference>
<dbReference type="SUPFAM" id="SSF47384">
    <property type="entry name" value="Homodimeric domain of signal transducing histidine kinase"/>
    <property type="match status" value="1"/>
</dbReference>
<evidence type="ECO:0000256" key="2">
    <source>
        <dbReference type="ARBA" id="ARBA00004651"/>
    </source>
</evidence>
<dbReference type="PANTHER" id="PTHR44936:SF10">
    <property type="entry name" value="SENSOR PROTEIN RSTB"/>
    <property type="match status" value="1"/>
</dbReference>
<dbReference type="EMBL" id="FNFC01000002">
    <property type="protein sequence ID" value="SDJ30023.1"/>
    <property type="molecule type" value="Genomic_DNA"/>
</dbReference>
<keyword evidence="5" id="KW-0808">Transferase</keyword>
<dbReference type="SUPFAM" id="SSF55874">
    <property type="entry name" value="ATPase domain of HSP90 chaperone/DNA topoisomerase II/histidine kinase"/>
    <property type="match status" value="1"/>
</dbReference>
<dbReference type="InterPro" id="IPR005467">
    <property type="entry name" value="His_kinase_dom"/>
</dbReference>
<evidence type="ECO:0000256" key="3">
    <source>
        <dbReference type="ARBA" id="ARBA00012438"/>
    </source>
</evidence>
<evidence type="ECO:0000256" key="9">
    <source>
        <dbReference type="SAM" id="MobiDB-lite"/>
    </source>
</evidence>
<dbReference type="AlphaFoldDB" id="A0A1G8SLI4"/>